<evidence type="ECO:0000313" key="2">
    <source>
        <dbReference type="Proteomes" id="UP000250140"/>
    </source>
</evidence>
<accession>A0A8E2JWU9</accession>
<proteinExistence type="predicted"/>
<dbReference type="AlphaFoldDB" id="A0A8E2JWU9"/>
<dbReference type="EMBL" id="KV748852">
    <property type="protein sequence ID" value="OCL12620.1"/>
    <property type="molecule type" value="Genomic_DNA"/>
</dbReference>
<name>A0A8E2JWU9_9PEZI</name>
<reference evidence="1 2" key="1">
    <citation type="journal article" date="2016" name="Nat. Commun.">
        <title>Ectomycorrhizal ecology is imprinted in the genome of the dominant symbiotic fungus Cenococcum geophilum.</title>
        <authorList>
            <consortium name="DOE Joint Genome Institute"/>
            <person name="Peter M."/>
            <person name="Kohler A."/>
            <person name="Ohm R.A."/>
            <person name="Kuo A."/>
            <person name="Krutzmann J."/>
            <person name="Morin E."/>
            <person name="Arend M."/>
            <person name="Barry K.W."/>
            <person name="Binder M."/>
            <person name="Choi C."/>
            <person name="Clum A."/>
            <person name="Copeland A."/>
            <person name="Grisel N."/>
            <person name="Haridas S."/>
            <person name="Kipfer T."/>
            <person name="LaButti K."/>
            <person name="Lindquist E."/>
            <person name="Lipzen A."/>
            <person name="Maire R."/>
            <person name="Meier B."/>
            <person name="Mihaltcheva S."/>
            <person name="Molinier V."/>
            <person name="Murat C."/>
            <person name="Poggeler S."/>
            <person name="Quandt C.A."/>
            <person name="Sperisen C."/>
            <person name="Tritt A."/>
            <person name="Tisserant E."/>
            <person name="Crous P.W."/>
            <person name="Henrissat B."/>
            <person name="Nehls U."/>
            <person name="Egli S."/>
            <person name="Spatafora J.W."/>
            <person name="Grigoriev I.V."/>
            <person name="Martin F.M."/>
        </authorList>
    </citation>
    <scope>NUCLEOTIDE SEQUENCE [LARGE SCALE GENOMIC DNA]</scope>
    <source>
        <strain evidence="1 2">CBS 207.34</strain>
    </source>
</reference>
<keyword evidence="2" id="KW-1185">Reference proteome</keyword>
<protein>
    <submittedName>
        <fullName evidence="1">Uncharacterized protein</fullName>
    </submittedName>
</protein>
<sequence>MAILPVHVVPDWYRALVPQTGGQPTPAWDVQTHLDFMFNNNISHSVVAISAPGSGVYLGNEAYSIVGSSGNPIQT</sequence>
<dbReference type="Proteomes" id="UP000250140">
    <property type="component" value="Unassembled WGS sequence"/>
</dbReference>
<dbReference type="Gene3D" id="3.20.20.140">
    <property type="entry name" value="Metal-dependent hydrolases"/>
    <property type="match status" value="1"/>
</dbReference>
<organism evidence="1 2">
    <name type="scientific">Glonium stellatum</name>
    <dbReference type="NCBI Taxonomy" id="574774"/>
    <lineage>
        <taxon>Eukaryota</taxon>
        <taxon>Fungi</taxon>
        <taxon>Dikarya</taxon>
        <taxon>Ascomycota</taxon>
        <taxon>Pezizomycotina</taxon>
        <taxon>Dothideomycetes</taxon>
        <taxon>Pleosporomycetidae</taxon>
        <taxon>Gloniales</taxon>
        <taxon>Gloniaceae</taxon>
        <taxon>Glonium</taxon>
    </lineage>
</organism>
<dbReference type="OrthoDB" id="2832284at2759"/>
<gene>
    <name evidence="1" type="ORF">AOQ84DRAFT_385993</name>
</gene>
<evidence type="ECO:0000313" key="1">
    <source>
        <dbReference type="EMBL" id="OCL12620.1"/>
    </source>
</evidence>